<keyword evidence="5 14" id="KW-0138">CF(0)</keyword>
<dbReference type="InterPro" id="IPR050059">
    <property type="entry name" value="ATP_synthase_B_chain"/>
</dbReference>
<dbReference type="Proteomes" id="UP000188929">
    <property type="component" value="Unassembled WGS sequence"/>
</dbReference>
<evidence type="ECO:0000256" key="9">
    <source>
        <dbReference type="ARBA" id="ARBA00023065"/>
    </source>
</evidence>
<keyword evidence="6 14" id="KW-0812">Transmembrane</keyword>
<evidence type="ECO:0000256" key="4">
    <source>
        <dbReference type="ARBA" id="ARBA00022475"/>
    </source>
</evidence>
<keyword evidence="3 14" id="KW-0813">Transport</keyword>
<evidence type="ECO:0000256" key="2">
    <source>
        <dbReference type="ARBA" id="ARBA00005513"/>
    </source>
</evidence>
<evidence type="ECO:0000256" key="8">
    <source>
        <dbReference type="ARBA" id="ARBA00022989"/>
    </source>
</evidence>
<dbReference type="OrthoDB" id="5243563at2"/>
<proteinExistence type="inferred from homology"/>
<accession>A0A1V2I9Z9</accession>
<feature type="transmembrane region" description="Helical" evidence="14">
    <location>
        <begin position="25"/>
        <end position="44"/>
    </location>
</feature>
<comment type="function">
    <text evidence="12 14">F(1)F(0) ATP synthase produces ATP from ADP in the presence of a proton or sodium gradient. F-type ATPases consist of two structural domains, F(1) containing the extramembraneous catalytic core and F(0) containing the membrane proton channel, linked together by a central stalk and a peripheral stalk. During catalysis, ATP synthesis in the catalytic domain of F(1) is coupled via a rotary mechanism of the central stalk subunits to proton translocation.</text>
</comment>
<feature type="coiled-coil region" evidence="16">
    <location>
        <begin position="65"/>
        <end position="99"/>
    </location>
</feature>
<evidence type="ECO:0000256" key="11">
    <source>
        <dbReference type="ARBA" id="ARBA00023310"/>
    </source>
</evidence>
<dbReference type="STRING" id="1834516.BL253_20210"/>
<keyword evidence="16" id="KW-0175">Coiled coil</keyword>
<comment type="similarity">
    <text evidence="2 14 15">Belongs to the ATPase B chain family.</text>
</comment>
<keyword evidence="9 14" id="KW-0406">Ion transport</keyword>
<dbReference type="Pfam" id="PF00430">
    <property type="entry name" value="ATP-synt_B"/>
    <property type="match status" value="1"/>
</dbReference>
<evidence type="ECO:0000256" key="12">
    <source>
        <dbReference type="ARBA" id="ARBA00025198"/>
    </source>
</evidence>
<evidence type="ECO:0000256" key="5">
    <source>
        <dbReference type="ARBA" id="ARBA00022547"/>
    </source>
</evidence>
<organism evidence="17 18">
    <name type="scientific">Pseudofrankia asymbiotica</name>
    <dbReference type="NCBI Taxonomy" id="1834516"/>
    <lineage>
        <taxon>Bacteria</taxon>
        <taxon>Bacillati</taxon>
        <taxon>Actinomycetota</taxon>
        <taxon>Actinomycetes</taxon>
        <taxon>Frankiales</taxon>
        <taxon>Frankiaceae</taxon>
        <taxon>Pseudofrankia</taxon>
    </lineage>
</organism>
<gene>
    <name evidence="14" type="primary">atpF</name>
    <name evidence="17" type="ORF">BL253_20210</name>
</gene>
<keyword evidence="10 14" id="KW-0472">Membrane</keyword>
<evidence type="ECO:0000313" key="17">
    <source>
        <dbReference type="EMBL" id="ONH28123.1"/>
    </source>
</evidence>
<keyword evidence="4 14" id="KW-1003">Cell membrane</keyword>
<evidence type="ECO:0000256" key="10">
    <source>
        <dbReference type="ARBA" id="ARBA00023136"/>
    </source>
</evidence>
<comment type="caution">
    <text evidence="17">The sequence shown here is derived from an EMBL/GenBank/DDBJ whole genome shotgun (WGS) entry which is preliminary data.</text>
</comment>
<keyword evidence="11 14" id="KW-0066">ATP synthesis</keyword>
<dbReference type="NCBIfam" id="NF004412">
    <property type="entry name" value="PRK05759.1-3"/>
    <property type="match status" value="1"/>
</dbReference>
<evidence type="ECO:0000256" key="7">
    <source>
        <dbReference type="ARBA" id="ARBA00022781"/>
    </source>
</evidence>
<dbReference type="GO" id="GO:0005886">
    <property type="term" value="C:plasma membrane"/>
    <property type="evidence" value="ECO:0007669"/>
    <property type="project" value="UniProtKB-SubCell"/>
</dbReference>
<keyword evidence="18" id="KW-1185">Reference proteome</keyword>
<evidence type="ECO:0000256" key="3">
    <source>
        <dbReference type="ARBA" id="ARBA00022448"/>
    </source>
</evidence>
<evidence type="ECO:0000256" key="16">
    <source>
        <dbReference type="SAM" id="Coils"/>
    </source>
</evidence>
<dbReference type="GO" id="GO:0045259">
    <property type="term" value="C:proton-transporting ATP synthase complex"/>
    <property type="evidence" value="ECO:0007669"/>
    <property type="project" value="UniProtKB-KW"/>
</dbReference>
<evidence type="ECO:0000256" key="14">
    <source>
        <dbReference type="HAMAP-Rule" id="MF_01398"/>
    </source>
</evidence>
<reference evidence="18" key="1">
    <citation type="submission" date="2016-10" db="EMBL/GenBank/DDBJ databases">
        <title>Frankia sp. NRRL B-16386 Genome sequencing.</title>
        <authorList>
            <person name="Ghodhbane-Gtari F."/>
            <person name="Swanson E."/>
            <person name="Gueddou A."/>
            <person name="Hezbri K."/>
            <person name="Ktari K."/>
            <person name="Nouioui I."/>
            <person name="Morris K."/>
            <person name="Simpson S."/>
            <person name="Abebe-Akele F."/>
            <person name="Thomas K."/>
            <person name="Gtari M."/>
            <person name="Tisa L.S."/>
        </authorList>
    </citation>
    <scope>NUCLEOTIDE SEQUENCE [LARGE SCALE GENOMIC DNA]</scope>
    <source>
        <strain evidence="18">NRRL B-16386</strain>
    </source>
</reference>
<keyword evidence="8 14" id="KW-1133">Transmembrane helix</keyword>
<dbReference type="GO" id="GO:0046933">
    <property type="term" value="F:proton-transporting ATP synthase activity, rotational mechanism"/>
    <property type="evidence" value="ECO:0007669"/>
    <property type="project" value="UniProtKB-UniRule"/>
</dbReference>
<protein>
    <recommendedName>
        <fullName evidence="14">ATP synthase subunit b</fullName>
    </recommendedName>
    <alternativeName>
        <fullName evidence="14">ATP synthase F(0) sector subunit b</fullName>
    </alternativeName>
    <alternativeName>
        <fullName evidence="14">ATPase subunit I</fullName>
    </alternativeName>
    <alternativeName>
        <fullName evidence="14">F-type ATPase subunit b</fullName>
        <shortName evidence="14">F-ATPase subunit b</shortName>
    </alternativeName>
</protein>
<dbReference type="PANTHER" id="PTHR33445">
    <property type="entry name" value="ATP SYNTHASE SUBUNIT B', CHLOROPLASTIC"/>
    <property type="match status" value="1"/>
</dbReference>
<dbReference type="AlphaFoldDB" id="A0A1V2I9Z9"/>
<keyword evidence="7 14" id="KW-0375">Hydrogen ion transport</keyword>
<sequence>MSVTSTVLLAAAEHSDDENVLVPPVGELIIGIVSFGLLVAFFFWKVKPQIQTFYAARTERIEGGLARAEAAQAEAQALLEQYRAQLAEARAEASRIRDEAAVQGRQIVAELRAQADREVAEIRVRGEAQLAAERSQIVNSLRSELGGVALELATKIVGHELARPDEHVRLIDDFIAALDASGDATAAAPAGSGG</sequence>
<dbReference type="CDD" id="cd06503">
    <property type="entry name" value="ATP-synt_Fo_b"/>
    <property type="match status" value="1"/>
</dbReference>
<dbReference type="EMBL" id="MOMC01000042">
    <property type="protein sequence ID" value="ONH28123.1"/>
    <property type="molecule type" value="Genomic_DNA"/>
</dbReference>
<dbReference type="RefSeq" id="WP_076818745.1">
    <property type="nucleotide sequence ID" value="NZ_MOMC01000042.1"/>
</dbReference>
<comment type="function">
    <text evidence="14">Component of the F(0) channel, it forms part of the peripheral stalk, linking F(1) to F(0).</text>
</comment>
<evidence type="ECO:0000256" key="6">
    <source>
        <dbReference type="ARBA" id="ARBA00022692"/>
    </source>
</evidence>
<dbReference type="GO" id="GO:0046961">
    <property type="term" value="F:proton-transporting ATPase activity, rotational mechanism"/>
    <property type="evidence" value="ECO:0007669"/>
    <property type="project" value="TreeGrafter"/>
</dbReference>
<evidence type="ECO:0000256" key="15">
    <source>
        <dbReference type="RuleBase" id="RU003848"/>
    </source>
</evidence>
<evidence type="ECO:0000256" key="13">
    <source>
        <dbReference type="ARBA" id="ARBA00025830"/>
    </source>
</evidence>
<dbReference type="InterPro" id="IPR028987">
    <property type="entry name" value="ATP_synth_B-like_membr_sf"/>
</dbReference>
<dbReference type="NCBIfam" id="TIGR01144">
    <property type="entry name" value="ATP_synt_b"/>
    <property type="match status" value="1"/>
</dbReference>
<dbReference type="HAMAP" id="MF_01398">
    <property type="entry name" value="ATP_synth_b_bprime"/>
    <property type="match status" value="1"/>
</dbReference>
<dbReference type="PANTHER" id="PTHR33445:SF1">
    <property type="entry name" value="ATP SYNTHASE SUBUNIT B"/>
    <property type="match status" value="1"/>
</dbReference>
<name>A0A1V2I9Z9_9ACTN</name>
<comment type="subcellular location">
    <subcellularLocation>
        <location evidence="1 14">Cell membrane</location>
        <topology evidence="1 14">Single-pass membrane protein</topology>
    </subcellularLocation>
</comment>
<dbReference type="SUPFAM" id="SSF81573">
    <property type="entry name" value="F1F0 ATP synthase subunit B, membrane domain"/>
    <property type="match status" value="1"/>
</dbReference>
<evidence type="ECO:0000313" key="18">
    <source>
        <dbReference type="Proteomes" id="UP000188929"/>
    </source>
</evidence>
<evidence type="ECO:0000256" key="1">
    <source>
        <dbReference type="ARBA" id="ARBA00004162"/>
    </source>
</evidence>
<comment type="subunit">
    <text evidence="13 14">F-type ATPases have 2 components, F(1) - the catalytic core - and F(0) - the membrane proton channel. F(1) has five subunits: alpha(3), beta(3), gamma(1), delta(1), epsilon(1). F(0) has three main subunits: a(1), b(2) and c(10-14). The alpha and beta chains form an alternating ring which encloses part of the gamma chain. F(1) is attached to F(0) by a central stalk formed by the gamma and epsilon chains, while a peripheral stalk is formed by the delta and b chains.</text>
</comment>
<dbReference type="InterPro" id="IPR002146">
    <property type="entry name" value="ATP_synth_b/b'su_bac/chlpt"/>
</dbReference>
<dbReference type="Gene3D" id="1.20.5.620">
    <property type="entry name" value="F1F0 ATP synthase subunit B, membrane domain"/>
    <property type="match status" value="1"/>
</dbReference>
<dbReference type="InterPro" id="IPR005864">
    <property type="entry name" value="ATP_synth_F0_bsu_bac"/>
</dbReference>